<dbReference type="Pfam" id="PF02518">
    <property type="entry name" value="HATPase_c"/>
    <property type="match status" value="1"/>
</dbReference>
<dbReference type="PANTHER" id="PTHR43047">
    <property type="entry name" value="TWO-COMPONENT HISTIDINE PROTEIN KINASE"/>
    <property type="match status" value="1"/>
</dbReference>
<evidence type="ECO:0000313" key="8">
    <source>
        <dbReference type="EMBL" id="STQ91579.1"/>
    </source>
</evidence>
<accession>A0A377QAG5</accession>
<dbReference type="OrthoDB" id="9810730at2"/>
<dbReference type="InterPro" id="IPR011622">
    <property type="entry name" value="7TMR_DISM_rcpt_extracell_dom2"/>
</dbReference>
<dbReference type="SMART" id="SM00387">
    <property type="entry name" value="HATPase_c"/>
    <property type="match status" value="1"/>
</dbReference>
<dbReference type="InterPro" id="IPR003594">
    <property type="entry name" value="HATPase_dom"/>
</dbReference>
<dbReference type="SUPFAM" id="SSF55874">
    <property type="entry name" value="ATPase domain of HSP90 chaperone/DNA topoisomerase II/histidine kinase"/>
    <property type="match status" value="1"/>
</dbReference>
<dbReference type="InterPro" id="IPR036890">
    <property type="entry name" value="HATPase_C_sf"/>
</dbReference>
<keyword evidence="4 8" id="KW-0808">Transferase</keyword>
<dbReference type="InterPro" id="IPR011623">
    <property type="entry name" value="7TMR_DISM_rcpt_extracell_dom1"/>
</dbReference>
<proteinExistence type="predicted"/>
<feature type="transmembrane region" description="Helical" evidence="6">
    <location>
        <begin position="201"/>
        <end position="226"/>
    </location>
</feature>
<keyword evidence="6" id="KW-0812">Transmembrane</keyword>
<dbReference type="PANTHER" id="PTHR43047:SF72">
    <property type="entry name" value="OSMOSENSING HISTIDINE PROTEIN KINASE SLN1"/>
    <property type="match status" value="1"/>
</dbReference>
<evidence type="ECO:0000256" key="3">
    <source>
        <dbReference type="ARBA" id="ARBA00022553"/>
    </source>
</evidence>
<dbReference type="SMART" id="SM00388">
    <property type="entry name" value="HisKA"/>
    <property type="match status" value="1"/>
</dbReference>
<dbReference type="Pfam" id="PF07695">
    <property type="entry name" value="7TMR-DISM_7TM"/>
    <property type="match status" value="1"/>
</dbReference>
<feature type="transmembrane region" description="Helical" evidence="6">
    <location>
        <begin position="321"/>
        <end position="340"/>
    </location>
</feature>
<dbReference type="Proteomes" id="UP000295794">
    <property type="component" value="Unassembled WGS sequence"/>
</dbReference>
<feature type="domain" description="Histidine kinase" evidence="7">
    <location>
        <begin position="432"/>
        <end position="648"/>
    </location>
</feature>
<dbReference type="GO" id="GO:0009927">
    <property type="term" value="F:histidine phosphotransfer kinase activity"/>
    <property type="evidence" value="ECO:0007669"/>
    <property type="project" value="TreeGrafter"/>
</dbReference>
<dbReference type="InterPro" id="IPR004358">
    <property type="entry name" value="Sig_transdc_His_kin-like_C"/>
</dbReference>
<reference evidence="9 11" key="2">
    <citation type="submission" date="2019-03" db="EMBL/GenBank/DDBJ databases">
        <title>Genomic Encyclopedia of Type Strains, Phase IV (KMG-IV): sequencing the most valuable type-strain genomes for metagenomic binning, comparative biology and taxonomic classification.</title>
        <authorList>
            <person name="Goeker M."/>
        </authorList>
    </citation>
    <scope>NUCLEOTIDE SEQUENCE [LARGE SCALE GENOMIC DNA]</scope>
    <source>
        <strain evidence="9 11">DSM 3764</strain>
    </source>
</reference>
<keyword evidence="3" id="KW-0597">Phosphoprotein</keyword>
<dbReference type="InterPro" id="IPR036097">
    <property type="entry name" value="HisK_dim/P_sf"/>
</dbReference>
<comment type="catalytic activity">
    <reaction evidence="1">
        <text>ATP + protein L-histidine = ADP + protein N-phospho-L-histidine.</text>
        <dbReference type="EC" id="2.7.13.3"/>
    </reaction>
</comment>
<feature type="transmembrane region" description="Helical" evidence="6">
    <location>
        <begin position="172"/>
        <end position="194"/>
    </location>
</feature>
<gene>
    <name evidence="8" type="primary">barA_8</name>
    <name evidence="9" type="ORF">EV682_1189</name>
    <name evidence="8" type="ORF">NCTC11159_02653</name>
</gene>
<dbReference type="Proteomes" id="UP000255108">
    <property type="component" value="Unassembled WGS sequence"/>
</dbReference>
<reference evidence="8 10" key="1">
    <citation type="submission" date="2018-06" db="EMBL/GenBank/DDBJ databases">
        <authorList>
            <consortium name="Pathogen Informatics"/>
            <person name="Doyle S."/>
        </authorList>
    </citation>
    <scope>NUCLEOTIDE SEQUENCE [LARGE SCALE GENOMIC DNA]</scope>
    <source>
        <strain evidence="8 10">NCTC11159</strain>
    </source>
</reference>
<dbReference type="GO" id="GO:0005886">
    <property type="term" value="C:plasma membrane"/>
    <property type="evidence" value="ECO:0007669"/>
    <property type="project" value="TreeGrafter"/>
</dbReference>
<protein>
    <recommendedName>
        <fullName evidence="2">histidine kinase</fullName>
        <ecNumber evidence="2">2.7.13.3</ecNumber>
    </recommendedName>
</protein>
<keyword evidence="5 8" id="KW-0418">Kinase</keyword>
<feature type="transmembrane region" description="Helical" evidence="6">
    <location>
        <begin position="232"/>
        <end position="256"/>
    </location>
</feature>
<dbReference type="EC" id="2.7.13.3" evidence="2"/>
<dbReference type="Gene3D" id="2.60.40.2380">
    <property type="match status" value="1"/>
</dbReference>
<dbReference type="Gene3D" id="1.10.287.130">
    <property type="match status" value="1"/>
</dbReference>
<organism evidence="8 10">
    <name type="scientific">Iodobacter fluviatilis</name>
    <dbReference type="NCBI Taxonomy" id="537"/>
    <lineage>
        <taxon>Bacteria</taxon>
        <taxon>Pseudomonadati</taxon>
        <taxon>Pseudomonadota</taxon>
        <taxon>Betaproteobacteria</taxon>
        <taxon>Neisseriales</taxon>
        <taxon>Chitinibacteraceae</taxon>
        <taxon>Iodobacter</taxon>
    </lineage>
</organism>
<evidence type="ECO:0000313" key="9">
    <source>
        <dbReference type="EMBL" id="TCU81888.1"/>
    </source>
</evidence>
<evidence type="ECO:0000313" key="11">
    <source>
        <dbReference type="Proteomes" id="UP000295794"/>
    </source>
</evidence>
<name>A0A377QAG5_9NEIS</name>
<dbReference type="RefSeq" id="WP_115227768.1">
    <property type="nucleotide sequence ID" value="NZ_CAWOLO010000018.1"/>
</dbReference>
<dbReference type="InterPro" id="IPR003661">
    <property type="entry name" value="HisK_dim/P_dom"/>
</dbReference>
<dbReference type="CDD" id="cd00082">
    <property type="entry name" value="HisKA"/>
    <property type="match status" value="1"/>
</dbReference>
<evidence type="ECO:0000256" key="2">
    <source>
        <dbReference type="ARBA" id="ARBA00012438"/>
    </source>
</evidence>
<dbReference type="AlphaFoldDB" id="A0A377QAG5"/>
<feature type="transmembrane region" description="Helical" evidence="6">
    <location>
        <begin position="268"/>
        <end position="290"/>
    </location>
</feature>
<dbReference type="EMBL" id="SMBT01000018">
    <property type="protein sequence ID" value="TCU81888.1"/>
    <property type="molecule type" value="Genomic_DNA"/>
</dbReference>
<feature type="transmembrane region" description="Helical" evidence="6">
    <location>
        <begin position="296"/>
        <end position="314"/>
    </location>
</feature>
<dbReference type="PRINTS" id="PR00344">
    <property type="entry name" value="BCTRLSENSOR"/>
</dbReference>
<dbReference type="GO" id="GO:0000155">
    <property type="term" value="F:phosphorelay sensor kinase activity"/>
    <property type="evidence" value="ECO:0007669"/>
    <property type="project" value="InterPro"/>
</dbReference>
<evidence type="ECO:0000259" key="7">
    <source>
        <dbReference type="PROSITE" id="PS50109"/>
    </source>
</evidence>
<keyword evidence="6" id="KW-0472">Membrane</keyword>
<evidence type="ECO:0000256" key="4">
    <source>
        <dbReference type="ARBA" id="ARBA00022679"/>
    </source>
</evidence>
<keyword evidence="11" id="KW-1185">Reference proteome</keyword>
<dbReference type="Pfam" id="PF07696">
    <property type="entry name" value="7TMR-DISMED2"/>
    <property type="match status" value="1"/>
</dbReference>
<evidence type="ECO:0000256" key="1">
    <source>
        <dbReference type="ARBA" id="ARBA00000085"/>
    </source>
</evidence>
<sequence length="733" mass="81995">MRFLFYFLFSALVYAGQDIKPTVAYFPLQYQLIEDAGLHTPAQIDARLPAAPVLQGPQHLGYSNSVFWLKLKLNNASDQQLIRWLDIGAPRWQSVTLYQRMQGQWRYIADAGLDTPLSLHPVKARQAVFVLPLAAKQSAEYLIRLQSKTSMNFLPGLWDPLAYKDKEIVSSLWAGGLLGALMIVALCCFCLFVFMRDVAFLFHGLAVLFFVLNESCMRGYGAFYLWPESTIWSVHSLSFFGQVCTLFFLLFVRNFLNLPALLPWGDTVLKLMLVWNSLAILVAQCFDYQLGTQLGLALILITVPIILPMCIQLIRKGGLAIRYFAGGVLVLMTGNIFRALDLFGILASDQVLGEHYMLMVIVFSMLSFLMAIVDRVMRARQEKESVQKTLIHTLNTQQSILEKAVTGRTAELTIAVDEAQAANRLKTKLLAYISHDLRAPLSAMIASAKLIRKDESCSVFAEKIERSARQQLELIDELLRFSHGEMVDEDLQLSVASMEEFITDICDQATLLAGQHQNRFLLVQRGEAPSAALADWRRLRQILQNLLSNSAKFTRYGVISLSTEWRWLDSQFGVLKIVVDDTGLGINQADQARIFLPFERIKSAQSQEGHGLGLAIASQMVKSMGGELKVESALERGCRFYFSLNLQAANSLPVKPKPEVSGPAVTRARVQQLRELIANGEVTELENWAQKIAGQSAEHARLASQIQEAIYLLDFTKLQELADGLVMGSSLSP</sequence>
<dbReference type="EMBL" id="UGHR01000001">
    <property type="protein sequence ID" value="STQ91579.1"/>
    <property type="molecule type" value="Genomic_DNA"/>
</dbReference>
<evidence type="ECO:0000256" key="6">
    <source>
        <dbReference type="SAM" id="Phobius"/>
    </source>
</evidence>
<dbReference type="PROSITE" id="PS50109">
    <property type="entry name" value="HIS_KIN"/>
    <property type="match status" value="1"/>
</dbReference>
<evidence type="ECO:0000256" key="5">
    <source>
        <dbReference type="ARBA" id="ARBA00022777"/>
    </source>
</evidence>
<dbReference type="Pfam" id="PF00512">
    <property type="entry name" value="HisKA"/>
    <property type="match status" value="1"/>
</dbReference>
<feature type="transmembrane region" description="Helical" evidence="6">
    <location>
        <begin position="355"/>
        <end position="373"/>
    </location>
</feature>
<keyword evidence="6" id="KW-1133">Transmembrane helix</keyword>
<dbReference type="Gene3D" id="3.30.565.10">
    <property type="entry name" value="Histidine kinase-like ATPase, C-terminal domain"/>
    <property type="match status" value="1"/>
</dbReference>
<evidence type="ECO:0000313" key="10">
    <source>
        <dbReference type="Proteomes" id="UP000255108"/>
    </source>
</evidence>
<dbReference type="SUPFAM" id="SSF47384">
    <property type="entry name" value="Homodimeric domain of signal transducing histidine kinase"/>
    <property type="match status" value="1"/>
</dbReference>
<dbReference type="InterPro" id="IPR005467">
    <property type="entry name" value="His_kinase_dom"/>
</dbReference>